<dbReference type="AlphaFoldDB" id="A0A7J7IJ48"/>
<comment type="caution">
    <text evidence="2">The sequence shown here is derived from an EMBL/GenBank/DDBJ whole genome shotgun (WGS) entry which is preliminary data.</text>
</comment>
<reference evidence="2 3" key="1">
    <citation type="journal article" date="2020" name="J. Phycol.">
        <title>Comparative genome analysis reveals Cyanidiococcus gen. nov., a new extremophilic red algal genus sister to Cyanidioschyzon (Cyanidioschyzonaceae, Rhodophyta).</title>
        <authorList>
            <person name="Liu S.-L."/>
            <person name="Chiang Y.-R."/>
            <person name="Yoon H.S."/>
            <person name="Fu H.-Y."/>
        </authorList>
    </citation>
    <scope>NUCLEOTIDE SEQUENCE [LARGE SCALE GENOMIC DNA]</scope>
    <source>
        <strain evidence="2 3">THAL066</strain>
    </source>
</reference>
<keyword evidence="3" id="KW-1185">Reference proteome</keyword>
<gene>
    <name evidence="2" type="ORF">F1559_004504</name>
</gene>
<dbReference type="OrthoDB" id="419598at2759"/>
<dbReference type="InterPro" id="IPR016040">
    <property type="entry name" value="NAD(P)-bd_dom"/>
</dbReference>
<dbReference type="PANTHER" id="PTHR47285:SF1">
    <property type="entry name" value="PROTEIN TIC 62, CHLOROPLASTIC"/>
    <property type="match status" value="1"/>
</dbReference>
<organism evidence="2 3">
    <name type="scientific">Cyanidiococcus yangmingshanensis</name>
    <dbReference type="NCBI Taxonomy" id="2690220"/>
    <lineage>
        <taxon>Eukaryota</taxon>
        <taxon>Rhodophyta</taxon>
        <taxon>Bangiophyceae</taxon>
        <taxon>Cyanidiales</taxon>
        <taxon>Cyanidiaceae</taxon>
        <taxon>Cyanidiococcus</taxon>
    </lineage>
</organism>
<dbReference type="Gene3D" id="3.40.50.720">
    <property type="entry name" value="NAD(P)-binding Rossmann-like Domain"/>
    <property type="match status" value="1"/>
</dbReference>
<dbReference type="Proteomes" id="UP000530660">
    <property type="component" value="Unassembled WGS sequence"/>
</dbReference>
<evidence type="ECO:0000259" key="1">
    <source>
        <dbReference type="Pfam" id="PF13460"/>
    </source>
</evidence>
<evidence type="ECO:0000313" key="2">
    <source>
        <dbReference type="EMBL" id="KAF6003136.1"/>
    </source>
</evidence>
<dbReference type="InterPro" id="IPR044719">
    <property type="entry name" value="TIC62"/>
</dbReference>
<protein>
    <recommendedName>
        <fullName evidence="1">NAD(P)-binding domain-containing protein</fullName>
    </recommendedName>
</protein>
<dbReference type="InterPro" id="IPR036291">
    <property type="entry name" value="NAD(P)-bd_dom_sf"/>
</dbReference>
<accession>A0A7J7IJ48</accession>
<dbReference type="SUPFAM" id="SSF51735">
    <property type="entry name" value="NAD(P)-binding Rossmann-fold domains"/>
    <property type="match status" value="1"/>
</dbReference>
<feature type="domain" description="NAD(P)-binding" evidence="1">
    <location>
        <begin position="46"/>
        <end position="193"/>
    </location>
</feature>
<sequence>MGFIPPVTSGTWSIIKVGKQQLVRRRSGISPSVSVWLNMKRVLVVGGSGRLGKRIVRVLVEKEVPVLVGARDPQRAEETVRAYLREAGLSNKGDLQFVAHDLTEPAAVQAEKVFRPHDIDVVIDAAGPRRLTPLEPLSIDFKGNRELIRAACTGPGTAHFILVTALATGRFGWPAGLLNLAYGILFWKRRAELFLIDQVRKTAARTLTQDRVGTETRSTAASGGGIKQFTIVRPSGLERATDNWGDTHALRIHPADTLFKGSVSRLQVAQVCVTAALHPDASRNKIFELTTEEGPLAADLLQLMDRIPSLDVS</sequence>
<dbReference type="EMBL" id="VWRR01000008">
    <property type="protein sequence ID" value="KAF6003136.1"/>
    <property type="molecule type" value="Genomic_DNA"/>
</dbReference>
<name>A0A7J7IJ48_9RHOD</name>
<evidence type="ECO:0000313" key="3">
    <source>
        <dbReference type="Proteomes" id="UP000530660"/>
    </source>
</evidence>
<dbReference type="PANTHER" id="PTHR47285">
    <property type="entry name" value="PROTEIN TIC 62, CHLOROPLASTIC"/>
    <property type="match status" value="1"/>
</dbReference>
<dbReference type="Pfam" id="PF13460">
    <property type="entry name" value="NAD_binding_10"/>
    <property type="match status" value="1"/>
</dbReference>
<proteinExistence type="predicted"/>